<protein>
    <submittedName>
        <fullName evidence="9">ABC transporter ATP-binding protein</fullName>
    </submittedName>
</protein>
<dbReference type="InterPro" id="IPR003439">
    <property type="entry name" value="ABC_transporter-like_ATP-bd"/>
</dbReference>
<keyword evidence="4" id="KW-1003">Cell membrane</keyword>
<feature type="domain" description="ABC transporter" evidence="8">
    <location>
        <begin position="12"/>
        <end position="261"/>
    </location>
</feature>
<proteinExistence type="inferred from homology"/>
<dbReference type="InterPro" id="IPR003593">
    <property type="entry name" value="AAA+_ATPase"/>
</dbReference>
<dbReference type="Pfam" id="PF08352">
    <property type="entry name" value="oligo_HPY"/>
    <property type="match status" value="1"/>
</dbReference>
<gene>
    <name evidence="9" type="ORF">H8707_13770</name>
</gene>
<comment type="caution">
    <text evidence="9">The sequence shown here is derived from an EMBL/GenBank/DDBJ whole genome shotgun (WGS) entry which is preliminary data.</text>
</comment>
<keyword evidence="7" id="KW-0472">Membrane</keyword>
<evidence type="ECO:0000256" key="3">
    <source>
        <dbReference type="ARBA" id="ARBA00022448"/>
    </source>
</evidence>
<evidence type="ECO:0000256" key="7">
    <source>
        <dbReference type="ARBA" id="ARBA00023136"/>
    </source>
</evidence>
<sequence>MTDNVIKENELLKIKNLSVEYRTDETVYHAVNNMSLEIGQGETLGLVGETGAGKTTLALSIMGLLPKDIGLVTEGEIVFNQRDICKLPEPELQKLRGSKISMIFQDPMTSLNPLMTVEKQIMEVLQVHNYHSNEDASNRVDEILQLVGIQPSRKVEYPHQFSGGMKQRVVIAMALACEPTLLIADEPTTALDVTIQAQILAMMNDLKQKLQTSMIMITHDLGIVAMICDKVAIVYSGEIIEKGTVEDIYSGSNHHPYTVGLFGSIPDLTKKTKRLSPIAGLMPDSADLPKGCKFHDRCPQAMEICRKQEPDIYIYGTHSIKCHLYAEGSENIETNY</sequence>
<dbReference type="GO" id="GO:0016887">
    <property type="term" value="F:ATP hydrolysis activity"/>
    <property type="evidence" value="ECO:0007669"/>
    <property type="project" value="InterPro"/>
</dbReference>
<evidence type="ECO:0000256" key="6">
    <source>
        <dbReference type="ARBA" id="ARBA00022840"/>
    </source>
</evidence>
<dbReference type="InterPro" id="IPR017871">
    <property type="entry name" value="ABC_transporter-like_CS"/>
</dbReference>
<dbReference type="RefSeq" id="WP_262430749.1">
    <property type="nucleotide sequence ID" value="NZ_JACRTG010000033.1"/>
</dbReference>
<dbReference type="GO" id="GO:0015833">
    <property type="term" value="P:peptide transport"/>
    <property type="evidence" value="ECO:0007669"/>
    <property type="project" value="InterPro"/>
</dbReference>
<organism evidence="9 10">
    <name type="scientific">Paratissierella segnis</name>
    <dbReference type="NCBI Taxonomy" id="2763679"/>
    <lineage>
        <taxon>Bacteria</taxon>
        <taxon>Bacillati</taxon>
        <taxon>Bacillota</taxon>
        <taxon>Tissierellia</taxon>
        <taxon>Tissierellales</taxon>
        <taxon>Tissierellaceae</taxon>
        <taxon>Paratissierella</taxon>
    </lineage>
</organism>
<dbReference type="Pfam" id="PF00005">
    <property type="entry name" value="ABC_tran"/>
    <property type="match status" value="1"/>
</dbReference>
<dbReference type="InterPro" id="IPR050388">
    <property type="entry name" value="ABC_Ni/Peptide_Import"/>
</dbReference>
<name>A0A926EZS1_9FIRM</name>
<dbReference type="PROSITE" id="PS00211">
    <property type="entry name" value="ABC_TRANSPORTER_1"/>
    <property type="match status" value="1"/>
</dbReference>
<evidence type="ECO:0000256" key="2">
    <source>
        <dbReference type="ARBA" id="ARBA00005417"/>
    </source>
</evidence>
<evidence type="ECO:0000313" key="9">
    <source>
        <dbReference type="EMBL" id="MBC8589284.1"/>
    </source>
</evidence>
<evidence type="ECO:0000256" key="1">
    <source>
        <dbReference type="ARBA" id="ARBA00004202"/>
    </source>
</evidence>
<dbReference type="FunFam" id="3.40.50.300:FF:000016">
    <property type="entry name" value="Oligopeptide ABC transporter ATP-binding component"/>
    <property type="match status" value="1"/>
</dbReference>
<dbReference type="InterPro" id="IPR013563">
    <property type="entry name" value="Oligopep_ABC_C"/>
</dbReference>
<dbReference type="AlphaFoldDB" id="A0A926EZS1"/>
<dbReference type="CDD" id="cd03257">
    <property type="entry name" value="ABC_NikE_OppD_transporters"/>
    <property type="match status" value="1"/>
</dbReference>
<keyword evidence="10" id="KW-1185">Reference proteome</keyword>
<evidence type="ECO:0000313" key="10">
    <source>
        <dbReference type="Proteomes" id="UP000601171"/>
    </source>
</evidence>
<dbReference type="PANTHER" id="PTHR43297">
    <property type="entry name" value="OLIGOPEPTIDE TRANSPORT ATP-BINDING PROTEIN APPD"/>
    <property type="match status" value="1"/>
</dbReference>
<comment type="similarity">
    <text evidence="2">Belongs to the ABC transporter superfamily.</text>
</comment>
<dbReference type="PROSITE" id="PS50893">
    <property type="entry name" value="ABC_TRANSPORTER_2"/>
    <property type="match status" value="1"/>
</dbReference>
<keyword evidence="6 9" id="KW-0067">ATP-binding</keyword>
<dbReference type="Proteomes" id="UP000601171">
    <property type="component" value="Unassembled WGS sequence"/>
</dbReference>
<comment type="subcellular location">
    <subcellularLocation>
        <location evidence="1">Cell membrane</location>
        <topology evidence="1">Peripheral membrane protein</topology>
    </subcellularLocation>
</comment>
<dbReference type="GO" id="GO:0005524">
    <property type="term" value="F:ATP binding"/>
    <property type="evidence" value="ECO:0007669"/>
    <property type="project" value="UniProtKB-KW"/>
</dbReference>
<evidence type="ECO:0000259" key="8">
    <source>
        <dbReference type="PROSITE" id="PS50893"/>
    </source>
</evidence>
<reference evidence="9" key="1">
    <citation type="submission" date="2020-08" db="EMBL/GenBank/DDBJ databases">
        <title>Genome public.</title>
        <authorList>
            <person name="Liu C."/>
            <person name="Sun Q."/>
        </authorList>
    </citation>
    <scope>NUCLEOTIDE SEQUENCE</scope>
    <source>
        <strain evidence="9">BX21</strain>
    </source>
</reference>
<dbReference type="PANTHER" id="PTHR43297:SF2">
    <property type="entry name" value="DIPEPTIDE TRANSPORT ATP-BINDING PROTEIN DPPD"/>
    <property type="match status" value="1"/>
</dbReference>
<dbReference type="EMBL" id="JACRTG010000033">
    <property type="protein sequence ID" value="MBC8589284.1"/>
    <property type="molecule type" value="Genomic_DNA"/>
</dbReference>
<dbReference type="SMART" id="SM00382">
    <property type="entry name" value="AAA"/>
    <property type="match status" value="1"/>
</dbReference>
<evidence type="ECO:0000256" key="4">
    <source>
        <dbReference type="ARBA" id="ARBA00022475"/>
    </source>
</evidence>
<accession>A0A926EZS1</accession>
<evidence type="ECO:0000256" key="5">
    <source>
        <dbReference type="ARBA" id="ARBA00022741"/>
    </source>
</evidence>
<dbReference type="GO" id="GO:0005886">
    <property type="term" value="C:plasma membrane"/>
    <property type="evidence" value="ECO:0007669"/>
    <property type="project" value="UniProtKB-SubCell"/>
</dbReference>
<dbReference type="InterPro" id="IPR027417">
    <property type="entry name" value="P-loop_NTPase"/>
</dbReference>
<dbReference type="Gene3D" id="3.40.50.300">
    <property type="entry name" value="P-loop containing nucleotide triphosphate hydrolases"/>
    <property type="match status" value="1"/>
</dbReference>
<keyword evidence="3" id="KW-0813">Transport</keyword>
<keyword evidence="5" id="KW-0547">Nucleotide-binding</keyword>
<dbReference type="NCBIfam" id="TIGR01727">
    <property type="entry name" value="oligo_HPY"/>
    <property type="match status" value="1"/>
</dbReference>
<dbReference type="SUPFAM" id="SSF52540">
    <property type="entry name" value="P-loop containing nucleoside triphosphate hydrolases"/>
    <property type="match status" value="1"/>
</dbReference>